<evidence type="ECO:0000313" key="2">
    <source>
        <dbReference type="Proteomes" id="UP001260980"/>
    </source>
</evidence>
<dbReference type="Proteomes" id="UP001260980">
    <property type="component" value="Unassembled WGS sequence"/>
</dbReference>
<organism evidence="1 2">
    <name type="scientific">Paenibacillus violae</name>
    <dbReference type="NCBI Taxonomy" id="3077234"/>
    <lineage>
        <taxon>Bacteria</taxon>
        <taxon>Bacillati</taxon>
        <taxon>Bacillota</taxon>
        <taxon>Bacilli</taxon>
        <taxon>Bacillales</taxon>
        <taxon>Paenibacillaceae</taxon>
        <taxon>Paenibacillus</taxon>
    </lineage>
</organism>
<gene>
    <name evidence="1" type="ORF">RQP52_08255</name>
</gene>
<keyword evidence="2" id="KW-1185">Reference proteome</keyword>
<accession>A0ABU3R9X2</accession>
<protein>
    <submittedName>
        <fullName evidence="1">Uncharacterized protein</fullName>
    </submittedName>
</protein>
<comment type="caution">
    <text evidence="1">The sequence shown here is derived from an EMBL/GenBank/DDBJ whole genome shotgun (WGS) entry which is preliminary data.</text>
</comment>
<reference evidence="1 2" key="1">
    <citation type="submission" date="2023-10" db="EMBL/GenBank/DDBJ databases">
        <title>Paenibacillus strain PFR10 Genome sequencing and assembly.</title>
        <authorList>
            <person name="Kim I."/>
        </authorList>
    </citation>
    <scope>NUCLEOTIDE SEQUENCE [LARGE SCALE GENOMIC DNA]</scope>
    <source>
        <strain evidence="1 2">PFR10</strain>
    </source>
</reference>
<proteinExistence type="predicted"/>
<name>A0ABU3R9X2_9BACL</name>
<sequence>MKTLHHDTEFDNAMLFYHYVMVMKEGKMIGGGLIEAYNDYEIQIGNKLYARENTSFIEAPAPQAPISL</sequence>
<dbReference type="EMBL" id="JAWCUD010000002">
    <property type="protein sequence ID" value="MDU0201077.1"/>
    <property type="molecule type" value="Genomic_DNA"/>
</dbReference>
<evidence type="ECO:0000313" key="1">
    <source>
        <dbReference type="EMBL" id="MDU0201077.1"/>
    </source>
</evidence>
<dbReference type="RefSeq" id="WP_315950745.1">
    <property type="nucleotide sequence ID" value="NZ_JAWCUD010000002.1"/>
</dbReference>